<dbReference type="Gene3D" id="3.10.180.10">
    <property type="entry name" value="2,3-Dihydroxybiphenyl 1,2-Dioxygenase, domain 1"/>
    <property type="match status" value="1"/>
</dbReference>
<protein>
    <recommendedName>
        <fullName evidence="4">Putative pterin-4-alpha-carbinolamine dehydratase</fullName>
        <ecNumber evidence="3">4.2.1.96</ecNumber>
    </recommendedName>
</protein>
<organism evidence="8 9">
    <name type="scientific">Nocardioides marinquilinus</name>
    <dbReference type="NCBI Taxonomy" id="1210400"/>
    <lineage>
        <taxon>Bacteria</taxon>
        <taxon>Bacillati</taxon>
        <taxon>Actinomycetota</taxon>
        <taxon>Actinomycetes</taxon>
        <taxon>Propionibacteriales</taxon>
        <taxon>Nocardioidaceae</taxon>
        <taxon>Nocardioides</taxon>
    </lineage>
</organism>
<evidence type="ECO:0000256" key="4">
    <source>
        <dbReference type="ARBA" id="ARBA00021735"/>
    </source>
</evidence>
<reference evidence="9" key="1">
    <citation type="journal article" date="2019" name="Int. J. Syst. Evol. Microbiol.">
        <title>The Global Catalogue of Microorganisms (GCM) 10K type strain sequencing project: providing services to taxonomists for standard genome sequencing and annotation.</title>
        <authorList>
            <consortium name="The Broad Institute Genomics Platform"/>
            <consortium name="The Broad Institute Genome Sequencing Center for Infectious Disease"/>
            <person name="Wu L."/>
            <person name="Ma J."/>
        </authorList>
    </citation>
    <scope>NUCLEOTIDE SEQUENCE [LARGE SCALE GENOMIC DNA]</scope>
    <source>
        <strain evidence="9">JCM 18459</strain>
    </source>
</reference>
<keyword evidence="5" id="KW-0456">Lyase</keyword>
<proteinExistence type="inferred from homology"/>
<dbReference type="Pfam" id="PF18029">
    <property type="entry name" value="Glyoxalase_6"/>
    <property type="match status" value="1"/>
</dbReference>
<comment type="similarity">
    <text evidence="2">Belongs to the pterin-4-alpha-carbinolamine dehydratase family.</text>
</comment>
<evidence type="ECO:0000256" key="6">
    <source>
        <dbReference type="SAM" id="MobiDB-lite"/>
    </source>
</evidence>
<evidence type="ECO:0000256" key="1">
    <source>
        <dbReference type="ARBA" id="ARBA00001554"/>
    </source>
</evidence>
<feature type="region of interest" description="Disordered" evidence="6">
    <location>
        <begin position="1"/>
        <end position="32"/>
    </location>
</feature>
<dbReference type="PANTHER" id="PTHR35908:SF1">
    <property type="entry name" value="CONSERVED PROTEIN"/>
    <property type="match status" value="1"/>
</dbReference>
<dbReference type="InterPro" id="IPR041581">
    <property type="entry name" value="Glyoxalase_6"/>
</dbReference>
<feature type="domain" description="Glyoxalase-like" evidence="7">
    <location>
        <begin position="174"/>
        <end position="277"/>
    </location>
</feature>
<evidence type="ECO:0000313" key="8">
    <source>
        <dbReference type="EMBL" id="GAA5155928.1"/>
    </source>
</evidence>
<gene>
    <name evidence="8" type="ORF">GCM10023340_42440</name>
</gene>
<dbReference type="Proteomes" id="UP001500221">
    <property type="component" value="Unassembled WGS sequence"/>
</dbReference>
<dbReference type="EMBL" id="BAABKG010000007">
    <property type="protein sequence ID" value="GAA5155928.1"/>
    <property type="molecule type" value="Genomic_DNA"/>
</dbReference>
<comment type="caution">
    <text evidence="8">The sequence shown here is derived from an EMBL/GenBank/DDBJ whole genome shotgun (WGS) entry which is preliminary data.</text>
</comment>
<dbReference type="InterPro" id="IPR036428">
    <property type="entry name" value="PCD_sf"/>
</dbReference>
<dbReference type="Gene3D" id="3.30.1360.20">
    <property type="entry name" value="Transcriptional coactivator/pterin dehydratase"/>
    <property type="match status" value="1"/>
</dbReference>
<dbReference type="PANTHER" id="PTHR35908">
    <property type="entry name" value="HYPOTHETICAL FUSION PROTEIN"/>
    <property type="match status" value="1"/>
</dbReference>
<sequence length="286" mass="29757">MPETGPCAVQGHTTPPPGRLPTGPTHRPDPASHRLVGTTLERGCRSSATPPSVVDMDMLTNDEIAGAGLADWRKLGQGLHARFAVDGFAAAARLVVAVAEVGDELGHHPTVSLGEGWVDLRAITPDAVYRGGDGDERVLAWVTAQDVELARRVSEVAARQGARPDPASVLTIELALDTARAGELSPFWSALLSSDAGSPGDDVRDPTGRVPILWFQESEPRADAVPQRWHLDVWVPPEQAGSRIAAAVAAGGVVVDATQAPSFTVLADADGNRACVCTALSAAADG</sequence>
<name>A0ABP9Q2D2_9ACTN</name>
<evidence type="ECO:0000256" key="2">
    <source>
        <dbReference type="ARBA" id="ARBA00006472"/>
    </source>
</evidence>
<evidence type="ECO:0000256" key="5">
    <source>
        <dbReference type="ARBA" id="ARBA00023239"/>
    </source>
</evidence>
<dbReference type="EC" id="4.2.1.96" evidence="3"/>
<comment type="catalytic activity">
    <reaction evidence="1">
        <text>(4aS,6R)-4a-hydroxy-L-erythro-5,6,7,8-tetrahydrobiopterin = (6R)-L-erythro-6,7-dihydrobiopterin + H2O</text>
        <dbReference type="Rhea" id="RHEA:11920"/>
        <dbReference type="ChEBI" id="CHEBI:15377"/>
        <dbReference type="ChEBI" id="CHEBI:15642"/>
        <dbReference type="ChEBI" id="CHEBI:43120"/>
        <dbReference type="EC" id="4.2.1.96"/>
    </reaction>
</comment>
<dbReference type="Pfam" id="PF01329">
    <property type="entry name" value="Pterin_4a"/>
    <property type="match status" value="1"/>
</dbReference>
<evidence type="ECO:0000313" key="9">
    <source>
        <dbReference type="Proteomes" id="UP001500221"/>
    </source>
</evidence>
<evidence type="ECO:0000256" key="3">
    <source>
        <dbReference type="ARBA" id="ARBA00013252"/>
    </source>
</evidence>
<keyword evidence="9" id="KW-1185">Reference proteome</keyword>
<dbReference type="SUPFAM" id="SSF55248">
    <property type="entry name" value="PCD-like"/>
    <property type="match status" value="1"/>
</dbReference>
<dbReference type="InterPro" id="IPR001533">
    <property type="entry name" value="Pterin_deHydtase"/>
</dbReference>
<evidence type="ECO:0000259" key="7">
    <source>
        <dbReference type="Pfam" id="PF18029"/>
    </source>
</evidence>
<accession>A0ABP9Q2D2</accession>
<dbReference type="InterPro" id="IPR029068">
    <property type="entry name" value="Glyas_Bleomycin-R_OHBP_Dase"/>
</dbReference>